<dbReference type="InterPro" id="IPR011010">
    <property type="entry name" value="DNA_brk_join_enz"/>
</dbReference>
<evidence type="ECO:0000256" key="5">
    <source>
        <dbReference type="PROSITE-ProRule" id="PRU01248"/>
    </source>
</evidence>
<evidence type="ECO:0000256" key="1">
    <source>
        <dbReference type="ARBA" id="ARBA00008857"/>
    </source>
</evidence>
<keyword evidence="9" id="KW-1185">Reference proteome</keyword>
<evidence type="ECO:0000259" key="6">
    <source>
        <dbReference type="PROSITE" id="PS51898"/>
    </source>
</evidence>
<dbReference type="RefSeq" id="WP_166179122.1">
    <property type="nucleotide sequence ID" value="NZ_CP045119.1"/>
</dbReference>
<dbReference type="InterPro" id="IPR044068">
    <property type="entry name" value="CB"/>
</dbReference>
<dbReference type="InterPro" id="IPR013762">
    <property type="entry name" value="Integrase-like_cat_sf"/>
</dbReference>
<keyword evidence="3 5" id="KW-0238">DNA-binding</keyword>
<sequence>MKIDALIEDFSDDLSEDPGTSPRTAEFYLADLREFARFLSGRGVVETEDLGVGAVMDFRNHLLGENRKRFTVYRKDAAVRRFLDWARTSSDAGLDFDPIEPMHQPLDQKIVSLEDEEAEQLLSFPVGTLDAARDAAVIRLMLDTGVTVGEIRGLLKSDLDLEAAQIQLGGPGSHLAARARRLSPETVEALRRYLGMRRDETPELIVGRAARPVTTSKSLQNAIWKRCDQVGMWRVSPMILRHTFAIRLLRRGATLNELKEALGVRDTSNIGVYKKFV</sequence>
<feature type="domain" description="Tyr recombinase" evidence="6">
    <location>
        <begin position="108"/>
        <end position="277"/>
    </location>
</feature>
<dbReference type="GO" id="GO:0015074">
    <property type="term" value="P:DNA integration"/>
    <property type="evidence" value="ECO:0007669"/>
    <property type="project" value="UniProtKB-KW"/>
</dbReference>
<dbReference type="AlphaFoldDB" id="A0A6G8QDY5"/>
<dbReference type="InterPro" id="IPR002104">
    <property type="entry name" value="Integrase_catalytic"/>
</dbReference>
<dbReference type="PROSITE" id="PS51900">
    <property type="entry name" value="CB"/>
    <property type="match status" value="1"/>
</dbReference>
<comment type="similarity">
    <text evidence="1">Belongs to the 'phage' integrase family.</text>
</comment>
<evidence type="ECO:0000259" key="7">
    <source>
        <dbReference type="PROSITE" id="PS51900"/>
    </source>
</evidence>
<name>A0A6G8QDY5_9ACTN</name>
<evidence type="ECO:0000256" key="2">
    <source>
        <dbReference type="ARBA" id="ARBA00022908"/>
    </source>
</evidence>
<dbReference type="GO" id="GO:0003677">
    <property type="term" value="F:DNA binding"/>
    <property type="evidence" value="ECO:0007669"/>
    <property type="project" value="UniProtKB-UniRule"/>
</dbReference>
<dbReference type="InterPro" id="IPR004107">
    <property type="entry name" value="Integrase_SAM-like_N"/>
</dbReference>
<evidence type="ECO:0000256" key="3">
    <source>
        <dbReference type="ARBA" id="ARBA00023125"/>
    </source>
</evidence>
<dbReference type="KEGG" id="rub:GBA63_20070"/>
<feature type="domain" description="Core-binding (CB)" evidence="7">
    <location>
        <begin position="1"/>
        <end position="87"/>
    </location>
</feature>
<dbReference type="Proteomes" id="UP000501452">
    <property type="component" value="Chromosome"/>
</dbReference>
<dbReference type="Pfam" id="PF00589">
    <property type="entry name" value="Phage_integrase"/>
    <property type="match status" value="1"/>
</dbReference>
<dbReference type="Gene3D" id="1.10.150.130">
    <property type="match status" value="1"/>
</dbReference>
<dbReference type="PANTHER" id="PTHR30349:SF41">
    <property type="entry name" value="INTEGRASE_RECOMBINASE PROTEIN MJ0367-RELATED"/>
    <property type="match status" value="1"/>
</dbReference>
<protein>
    <submittedName>
        <fullName evidence="8">Tyrosine-type recombinase/integrase</fullName>
    </submittedName>
</protein>
<dbReference type="CDD" id="cd00397">
    <property type="entry name" value="DNA_BRE_C"/>
    <property type="match status" value="1"/>
</dbReference>
<dbReference type="PANTHER" id="PTHR30349">
    <property type="entry name" value="PHAGE INTEGRASE-RELATED"/>
    <property type="match status" value="1"/>
</dbReference>
<dbReference type="Pfam" id="PF02899">
    <property type="entry name" value="Phage_int_SAM_1"/>
    <property type="match status" value="1"/>
</dbReference>
<dbReference type="GO" id="GO:0006310">
    <property type="term" value="P:DNA recombination"/>
    <property type="evidence" value="ECO:0007669"/>
    <property type="project" value="UniProtKB-KW"/>
</dbReference>
<evidence type="ECO:0000313" key="9">
    <source>
        <dbReference type="Proteomes" id="UP000501452"/>
    </source>
</evidence>
<gene>
    <name evidence="8" type="ORF">GBA63_20070</name>
</gene>
<dbReference type="PROSITE" id="PS51898">
    <property type="entry name" value="TYR_RECOMBINASE"/>
    <property type="match status" value="1"/>
</dbReference>
<dbReference type="SUPFAM" id="SSF56349">
    <property type="entry name" value="DNA breaking-rejoining enzymes"/>
    <property type="match status" value="1"/>
</dbReference>
<evidence type="ECO:0000313" key="8">
    <source>
        <dbReference type="EMBL" id="QIN84689.1"/>
    </source>
</evidence>
<evidence type="ECO:0000256" key="4">
    <source>
        <dbReference type="ARBA" id="ARBA00023172"/>
    </source>
</evidence>
<dbReference type="EMBL" id="CP045119">
    <property type="protein sequence ID" value="QIN84689.1"/>
    <property type="molecule type" value="Genomic_DNA"/>
</dbReference>
<reference evidence="8 9" key="1">
    <citation type="submission" date="2019-10" db="EMBL/GenBank/DDBJ databases">
        <title>Rubrobacter sp nov SCSIO 52090 isolated from a deep-sea sediment in the South China Sea.</title>
        <authorList>
            <person name="Chen R.W."/>
        </authorList>
    </citation>
    <scope>NUCLEOTIDE SEQUENCE [LARGE SCALE GENOMIC DNA]</scope>
    <source>
        <strain evidence="8 9">SCSIO 52909</strain>
    </source>
</reference>
<proteinExistence type="inferred from homology"/>
<keyword evidence="4" id="KW-0233">DNA recombination</keyword>
<keyword evidence="2" id="KW-0229">DNA integration</keyword>
<dbReference type="Gene3D" id="1.10.443.10">
    <property type="entry name" value="Intergrase catalytic core"/>
    <property type="match status" value="1"/>
</dbReference>
<accession>A0A6G8QDY5</accession>
<dbReference type="InterPro" id="IPR010998">
    <property type="entry name" value="Integrase_recombinase_N"/>
</dbReference>
<organism evidence="8 9">
    <name type="scientific">Rubrobacter tropicus</name>
    <dbReference type="NCBI Taxonomy" id="2653851"/>
    <lineage>
        <taxon>Bacteria</taxon>
        <taxon>Bacillati</taxon>
        <taxon>Actinomycetota</taxon>
        <taxon>Rubrobacteria</taxon>
        <taxon>Rubrobacterales</taxon>
        <taxon>Rubrobacteraceae</taxon>
        <taxon>Rubrobacter</taxon>
    </lineage>
</organism>
<dbReference type="InterPro" id="IPR050090">
    <property type="entry name" value="Tyrosine_recombinase_XerCD"/>
</dbReference>